<feature type="transmembrane region" description="Helical" evidence="1">
    <location>
        <begin position="307"/>
        <end position="325"/>
    </location>
</feature>
<dbReference type="Proteomes" id="UP000594262">
    <property type="component" value="Unplaced"/>
</dbReference>
<feature type="transmembrane region" description="Helical" evidence="1">
    <location>
        <begin position="25"/>
        <end position="49"/>
    </location>
</feature>
<sequence>MATINMKNKNQKNGETSKPEKFDRVVGITSAFLTAFFFNFLSCCARYVFTKNPTVQLSGPQLTFIRGFVQLIMIGVVMAFTKTFPFQNPNDLLPLFLSGCIKATASIFCFTALKGVSVGTVCIIESTTPAVAFLFGFVFLKEKCSMLNGILGLLTFVGIVIVMVPNIIFPVKTNYIKGYTSSVERYLLGAASAFAGVLLRCTFKTVSRILMMKTMDYKLFVLYPSIAMLVLSPLTMLIQQDYLITTELPLSSWLILIVIGISGFLGNLFSVIALKHEHVSIVAFVASTEILFAYCYDLWLAHEAPNPYSWIGIITVVLCSTLVMLNRIFDFENKIDCCKRNSKIHKDAKSVENT</sequence>
<dbReference type="InterPro" id="IPR037185">
    <property type="entry name" value="EmrE-like"/>
</dbReference>
<reference evidence="3" key="1">
    <citation type="submission" date="2021-01" db="UniProtKB">
        <authorList>
            <consortium name="EnsemblMetazoa"/>
        </authorList>
    </citation>
    <scope>IDENTIFICATION</scope>
</reference>
<keyword evidence="4" id="KW-1185">Reference proteome</keyword>
<feature type="transmembrane region" description="Helical" evidence="1">
    <location>
        <begin position="147"/>
        <end position="168"/>
    </location>
</feature>
<feature type="transmembrane region" description="Helical" evidence="1">
    <location>
        <begin position="119"/>
        <end position="140"/>
    </location>
</feature>
<dbReference type="EnsemblMetazoa" id="CLYHEMT019985.1">
    <property type="protein sequence ID" value="CLYHEMP019985.1"/>
    <property type="gene ID" value="CLYHEMG019985"/>
</dbReference>
<dbReference type="GO" id="GO:0016020">
    <property type="term" value="C:membrane"/>
    <property type="evidence" value="ECO:0007669"/>
    <property type="project" value="InterPro"/>
</dbReference>
<dbReference type="PANTHER" id="PTHR22911">
    <property type="entry name" value="ACYL-MALONYL CONDENSING ENZYME-RELATED"/>
    <property type="match status" value="1"/>
</dbReference>
<dbReference type="RefSeq" id="XP_066929502.1">
    <property type="nucleotide sequence ID" value="XM_067073401.1"/>
</dbReference>
<evidence type="ECO:0000313" key="4">
    <source>
        <dbReference type="Proteomes" id="UP000594262"/>
    </source>
</evidence>
<keyword evidence="1" id="KW-0472">Membrane</keyword>
<organism evidence="3 4">
    <name type="scientific">Clytia hemisphaerica</name>
    <dbReference type="NCBI Taxonomy" id="252671"/>
    <lineage>
        <taxon>Eukaryota</taxon>
        <taxon>Metazoa</taxon>
        <taxon>Cnidaria</taxon>
        <taxon>Hydrozoa</taxon>
        <taxon>Hydroidolina</taxon>
        <taxon>Leptothecata</taxon>
        <taxon>Obeliida</taxon>
        <taxon>Clytiidae</taxon>
        <taxon>Clytia</taxon>
    </lineage>
</organism>
<feature type="transmembrane region" description="Helical" evidence="1">
    <location>
        <begin position="61"/>
        <end position="80"/>
    </location>
</feature>
<feature type="domain" description="EamA" evidence="2">
    <location>
        <begin position="27"/>
        <end position="163"/>
    </location>
</feature>
<dbReference type="Pfam" id="PF00892">
    <property type="entry name" value="EamA"/>
    <property type="match status" value="2"/>
</dbReference>
<feature type="domain" description="EamA" evidence="2">
    <location>
        <begin position="191"/>
        <end position="324"/>
    </location>
</feature>
<evidence type="ECO:0000256" key="1">
    <source>
        <dbReference type="SAM" id="Phobius"/>
    </source>
</evidence>
<accession>A0A7M5X9W8</accession>
<keyword evidence="1" id="KW-0812">Transmembrane</keyword>
<dbReference type="GeneID" id="136817059"/>
<feature type="transmembrane region" description="Helical" evidence="1">
    <location>
        <begin position="188"/>
        <end position="207"/>
    </location>
</feature>
<protein>
    <recommendedName>
        <fullName evidence="2">EamA domain-containing protein</fullName>
    </recommendedName>
</protein>
<dbReference type="AlphaFoldDB" id="A0A7M5X9W8"/>
<evidence type="ECO:0000313" key="3">
    <source>
        <dbReference type="EnsemblMetazoa" id="CLYHEMP019985.1"/>
    </source>
</evidence>
<feature type="transmembrane region" description="Helical" evidence="1">
    <location>
        <begin position="281"/>
        <end position="301"/>
    </location>
</feature>
<dbReference type="OrthoDB" id="306876at2759"/>
<dbReference type="InterPro" id="IPR000620">
    <property type="entry name" value="EamA_dom"/>
</dbReference>
<name>A0A7M5X9W8_9CNID</name>
<feature type="transmembrane region" description="Helical" evidence="1">
    <location>
        <begin position="250"/>
        <end position="274"/>
    </location>
</feature>
<dbReference type="SUPFAM" id="SSF103481">
    <property type="entry name" value="Multidrug resistance efflux transporter EmrE"/>
    <property type="match status" value="2"/>
</dbReference>
<keyword evidence="1" id="KW-1133">Transmembrane helix</keyword>
<proteinExistence type="predicted"/>
<evidence type="ECO:0000259" key="2">
    <source>
        <dbReference type="Pfam" id="PF00892"/>
    </source>
</evidence>
<feature type="transmembrane region" description="Helical" evidence="1">
    <location>
        <begin position="219"/>
        <end position="238"/>
    </location>
</feature>